<feature type="transmembrane region" description="Helical" evidence="7">
    <location>
        <begin position="72"/>
        <end position="90"/>
    </location>
</feature>
<evidence type="ECO:0000256" key="6">
    <source>
        <dbReference type="ARBA" id="ARBA00023136"/>
    </source>
</evidence>
<comment type="similarity">
    <text evidence="2">Belongs to the DoxX family.</text>
</comment>
<protein>
    <submittedName>
        <fullName evidence="8">Putative oxidoreductase</fullName>
    </submittedName>
</protein>
<evidence type="ECO:0000256" key="7">
    <source>
        <dbReference type="SAM" id="Phobius"/>
    </source>
</evidence>
<dbReference type="PANTHER" id="PTHR33452:SF4">
    <property type="entry name" value="BLL4328 PROTEIN"/>
    <property type="match status" value="1"/>
</dbReference>
<dbReference type="Pfam" id="PF07681">
    <property type="entry name" value="DoxX"/>
    <property type="match status" value="1"/>
</dbReference>
<evidence type="ECO:0000256" key="1">
    <source>
        <dbReference type="ARBA" id="ARBA00004651"/>
    </source>
</evidence>
<organism evidence="8 9">
    <name type="scientific">Ancylobacter tetraedralis</name>
    <dbReference type="NCBI Taxonomy" id="217068"/>
    <lineage>
        <taxon>Bacteria</taxon>
        <taxon>Pseudomonadati</taxon>
        <taxon>Pseudomonadota</taxon>
        <taxon>Alphaproteobacteria</taxon>
        <taxon>Hyphomicrobiales</taxon>
        <taxon>Xanthobacteraceae</taxon>
        <taxon>Ancylobacter</taxon>
    </lineage>
</organism>
<dbReference type="Proteomes" id="UP000533469">
    <property type="component" value="Unassembled WGS sequence"/>
</dbReference>
<name>A0A839Z8P3_9HYPH</name>
<dbReference type="GO" id="GO:0005886">
    <property type="term" value="C:plasma membrane"/>
    <property type="evidence" value="ECO:0007669"/>
    <property type="project" value="UniProtKB-SubCell"/>
</dbReference>
<feature type="transmembrane region" description="Helical" evidence="7">
    <location>
        <begin position="102"/>
        <end position="121"/>
    </location>
</feature>
<proteinExistence type="inferred from homology"/>
<evidence type="ECO:0000313" key="8">
    <source>
        <dbReference type="EMBL" id="MBB3770778.1"/>
    </source>
</evidence>
<dbReference type="EMBL" id="JACICD010000002">
    <property type="protein sequence ID" value="MBB3770778.1"/>
    <property type="molecule type" value="Genomic_DNA"/>
</dbReference>
<keyword evidence="3" id="KW-1003">Cell membrane</keyword>
<feature type="transmembrane region" description="Helical" evidence="7">
    <location>
        <begin position="45"/>
        <end position="65"/>
    </location>
</feature>
<evidence type="ECO:0000313" key="9">
    <source>
        <dbReference type="Proteomes" id="UP000533469"/>
    </source>
</evidence>
<dbReference type="RefSeq" id="WP_183188947.1">
    <property type="nucleotide sequence ID" value="NZ_JACICD010000002.1"/>
</dbReference>
<evidence type="ECO:0000256" key="3">
    <source>
        <dbReference type="ARBA" id="ARBA00022475"/>
    </source>
</evidence>
<gene>
    <name evidence="8" type="ORF">FHS55_001373</name>
</gene>
<accession>A0A839Z8P3</accession>
<reference evidence="8 9" key="1">
    <citation type="submission" date="2020-08" db="EMBL/GenBank/DDBJ databases">
        <title>Genomic Encyclopedia of Type Strains, Phase IV (KMG-IV): sequencing the most valuable type-strain genomes for metagenomic binning, comparative biology and taxonomic classification.</title>
        <authorList>
            <person name="Goeker M."/>
        </authorList>
    </citation>
    <scope>NUCLEOTIDE SEQUENCE [LARGE SCALE GENOMIC DNA]</scope>
    <source>
        <strain evidence="8 9">DSM 5895</strain>
    </source>
</reference>
<evidence type="ECO:0000256" key="5">
    <source>
        <dbReference type="ARBA" id="ARBA00022989"/>
    </source>
</evidence>
<comment type="subcellular location">
    <subcellularLocation>
        <location evidence="1">Cell membrane</location>
        <topology evidence="1">Multi-pass membrane protein</topology>
    </subcellularLocation>
</comment>
<dbReference type="PANTHER" id="PTHR33452">
    <property type="entry name" value="OXIDOREDUCTASE CATD-RELATED"/>
    <property type="match status" value="1"/>
</dbReference>
<dbReference type="AlphaFoldDB" id="A0A839Z8P3"/>
<dbReference type="InterPro" id="IPR032808">
    <property type="entry name" value="DoxX"/>
</dbReference>
<keyword evidence="5 7" id="KW-1133">Transmembrane helix</keyword>
<sequence>MNAVLNRLAPHILSLLRVAAALLVMQHGTTKILGFPATQMSGVSIFTMAGAAGVIELVGGLLLLIGLFSRPTAFILSGMTAVAYFLVHAPRDFFPIVNQGELAALYCFVFFYLVFAGPGPWSVDAFRGGEKAGALRR</sequence>
<comment type="caution">
    <text evidence="8">The sequence shown here is derived from an EMBL/GenBank/DDBJ whole genome shotgun (WGS) entry which is preliminary data.</text>
</comment>
<evidence type="ECO:0000256" key="4">
    <source>
        <dbReference type="ARBA" id="ARBA00022692"/>
    </source>
</evidence>
<keyword evidence="9" id="KW-1185">Reference proteome</keyword>
<keyword evidence="4 7" id="KW-0812">Transmembrane</keyword>
<evidence type="ECO:0000256" key="2">
    <source>
        <dbReference type="ARBA" id="ARBA00006679"/>
    </source>
</evidence>
<dbReference type="InterPro" id="IPR051907">
    <property type="entry name" value="DoxX-like_oxidoreductase"/>
</dbReference>
<keyword evidence="6 7" id="KW-0472">Membrane</keyword>